<evidence type="ECO:0000256" key="1">
    <source>
        <dbReference type="SAM" id="MobiDB-lite"/>
    </source>
</evidence>
<protein>
    <submittedName>
        <fullName evidence="3">Uncharacterized protein</fullName>
    </submittedName>
</protein>
<evidence type="ECO:0000313" key="4">
    <source>
        <dbReference type="Proteomes" id="UP000614334"/>
    </source>
</evidence>
<evidence type="ECO:0000313" key="2">
    <source>
        <dbReference type="EMBL" id="KAF8681525.1"/>
    </source>
</evidence>
<reference evidence="3" key="1">
    <citation type="submission" date="2020-09" db="EMBL/GenBank/DDBJ databases">
        <title>Comparative genome analyses of four rice-infecting Rhizoctonia solani isolates reveal extensive enrichment of homogalacturonan modification genes.</title>
        <authorList>
            <person name="Lee D.-Y."/>
            <person name="Jeon J."/>
            <person name="Kim K.-T."/>
            <person name="Cheong K."/>
            <person name="Song H."/>
            <person name="Choi G."/>
            <person name="Ko J."/>
            <person name="Opiyo S.O."/>
            <person name="Zuo S."/>
            <person name="Madhav S."/>
            <person name="Lee Y.-H."/>
            <person name="Wang G.-L."/>
        </authorList>
    </citation>
    <scope>NUCLEOTIDE SEQUENCE</scope>
    <source>
        <strain evidence="3">AG1-IA B2</strain>
        <strain evidence="2">AG1-IA YN-7</strain>
    </source>
</reference>
<dbReference type="EMBL" id="JACYCF010000002">
    <property type="protein sequence ID" value="KAF8759563.1"/>
    <property type="molecule type" value="Genomic_DNA"/>
</dbReference>
<dbReference type="Proteomes" id="UP000614334">
    <property type="component" value="Unassembled WGS sequence"/>
</dbReference>
<feature type="region of interest" description="Disordered" evidence="1">
    <location>
        <begin position="125"/>
        <end position="148"/>
    </location>
</feature>
<sequence>MSADSLEVQISTHDKFIQENKVLYGRLLPQIGDASEHNHQEEQAKPPGHCSELYQNPFKRPRRLTPLPEPSRNRIHSHNLPKQSTCPVTPPVLFPTSTEKENHHPILGMTRNNLSCANRGVKPQSVGSFYTSSPSKTSNQQDGRGPLSVKFSNDTTTYTKPMRPVLVATSSIPAHHDKRRPGVYKMEDKANAHTISIKHQVHGNNIPRCARGHKSTSRLRFARHTSQKVTTEQNFDCCRREVNATVSTLGSRVGALENTLAAVLPAVVEARLIWMENAVVSTPTKLGTTRRAFCEYCELTFWNFACEEEGLGSRCFLDKNSRYETYTRCIRARAYYLGLTVNDLEYLQERVVLLGSQSVKQETLLISPFGGANESSDKTMVEAYHRDSRHGGYARHVWRACYERGYSLDESWMLPIPSPDSSTFVDKIKGWLHAS</sequence>
<feature type="compositionally biased region" description="Polar residues" evidence="1">
    <location>
        <begin position="125"/>
        <end position="142"/>
    </location>
</feature>
<dbReference type="AlphaFoldDB" id="A0A8H7M7M9"/>
<feature type="region of interest" description="Disordered" evidence="1">
    <location>
        <begin position="36"/>
        <end position="55"/>
    </location>
</feature>
<dbReference type="Proteomes" id="UP000650582">
    <property type="component" value="Unassembled WGS sequence"/>
</dbReference>
<accession>A0A8H7M7M9</accession>
<feature type="region of interest" description="Disordered" evidence="1">
    <location>
        <begin position="60"/>
        <end position="89"/>
    </location>
</feature>
<organism evidence="3 4">
    <name type="scientific">Rhizoctonia solani</name>
    <dbReference type="NCBI Taxonomy" id="456999"/>
    <lineage>
        <taxon>Eukaryota</taxon>
        <taxon>Fungi</taxon>
        <taxon>Dikarya</taxon>
        <taxon>Basidiomycota</taxon>
        <taxon>Agaricomycotina</taxon>
        <taxon>Agaricomycetes</taxon>
        <taxon>Cantharellales</taxon>
        <taxon>Ceratobasidiaceae</taxon>
        <taxon>Rhizoctonia</taxon>
    </lineage>
</organism>
<comment type="caution">
    <text evidence="3">The sequence shown here is derived from an EMBL/GenBank/DDBJ whole genome shotgun (WGS) entry which is preliminary data.</text>
</comment>
<name>A0A8H7M7M9_9AGAM</name>
<proteinExistence type="predicted"/>
<dbReference type="EMBL" id="JACYCC010000036">
    <property type="protein sequence ID" value="KAF8681525.1"/>
    <property type="molecule type" value="Genomic_DNA"/>
</dbReference>
<gene>
    <name evidence="3" type="ORF">RHS01_01598</name>
    <name evidence="2" type="ORF">RHS04_03114</name>
</gene>
<evidence type="ECO:0000313" key="3">
    <source>
        <dbReference type="EMBL" id="KAF8759563.1"/>
    </source>
</evidence>